<dbReference type="Proteomes" id="UP001557470">
    <property type="component" value="Unassembled WGS sequence"/>
</dbReference>
<accession>A0ABD0WBH7</accession>
<dbReference type="EMBL" id="JAGEUA010000011">
    <property type="protein sequence ID" value="KAL0961731.1"/>
    <property type="molecule type" value="Genomic_DNA"/>
</dbReference>
<protein>
    <submittedName>
        <fullName evidence="1">Uncharacterized protein</fullName>
    </submittedName>
</protein>
<reference evidence="1 2" key="1">
    <citation type="submission" date="2024-06" db="EMBL/GenBank/DDBJ databases">
        <authorList>
            <person name="Pan Q."/>
            <person name="Wen M."/>
            <person name="Jouanno E."/>
            <person name="Zahm M."/>
            <person name="Klopp C."/>
            <person name="Cabau C."/>
            <person name="Louis A."/>
            <person name="Berthelot C."/>
            <person name="Parey E."/>
            <person name="Roest Crollius H."/>
            <person name="Montfort J."/>
            <person name="Robinson-Rechavi M."/>
            <person name="Bouchez O."/>
            <person name="Lampietro C."/>
            <person name="Lopez Roques C."/>
            <person name="Donnadieu C."/>
            <person name="Postlethwait J."/>
            <person name="Bobe J."/>
            <person name="Verreycken H."/>
            <person name="Guiguen Y."/>
        </authorList>
    </citation>
    <scope>NUCLEOTIDE SEQUENCE [LARGE SCALE GENOMIC DNA]</scope>
    <source>
        <strain evidence="1">Up_M1</strain>
        <tissue evidence="1">Testis</tissue>
    </source>
</reference>
<proteinExistence type="predicted"/>
<name>A0ABD0WBH7_UMBPY</name>
<evidence type="ECO:0000313" key="2">
    <source>
        <dbReference type="Proteomes" id="UP001557470"/>
    </source>
</evidence>
<comment type="caution">
    <text evidence="1">The sequence shown here is derived from an EMBL/GenBank/DDBJ whole genome shotgun (WGS) entry which is preliminary data.</text>
</comment>
<organism evidence="1 2">
    <name type="scientific">Umbra pygmaea</name>
    <name type="common">Eastern mudminnow</name>
    <dbReference type="NCBI Taxonomy" id="75934"/>
    <lineage>
        <taxon>Eukaryota</taxon>
        <taxon>Metazoa</taxon>
        <taxon>Chordata</taxon>
        <taxon>Craniata</taxon>
        <taxon>Vertebrata</taxon>
        <taxon>Euteleostomi</taxon>
        <taxon>Actinopterygii</taxon>
        <taxon>Neopterygii</taxon>
        <taxon>Teleostei</taxon>
        <taxon>Protacanthopterygii</taxon>
        <taxon>Esociformes</taxon>
        <taxon>Umbridae</taxon>
        <taxon>Umbra</taxon>
    </lineage>
</organism>
<evidence type="ECO:0000313" key="1">
    <source>
        <dbReference type="EMBL" id="KAL0961731.1"/>
    </source>
</evidence>
<gene>
    <name evidence="1" type="ORF">UPYG_G00331000</name>
</gene>
<keyword evidence="2" id="KW-1185">Reference proteome</keyword>
<dbReference type="AlphaFoldDB" id="A0ABD0WBH7"/>
<sequence length="78" mass="8565">MCLRPLHSATCSCPGLGPIPFTGVTCYCPGCGSIPFSTKSVIVLHLRKQLMFLLQQQREVHTNLNNHSMCSSSQNNET</sequence>